<dbReference type="Proteomes" id="UP000006727">
    <property type="component" value="Chromosome 4"/>
</dbReference>
<reference evidence="3 5" key="1">
    <citation type="journal article" date="2008" name="Science">
        <title>The Physcomitrella genome reveals evolutionary insights into the conquest of land by plants.</title>
        <authorList>
            <person name="Rensing S."/>
            <person name="Lang D."/>
            <person name="Zimmer A."/>
            <person name="Terry A."/>
            <person name="Salamov A."/>
            <person name="Shapiro H."/>
            <person name="Nishiyama T."/>
            <person name="Perroud P.-F."/>
            <person name="Lindquist E."/>
            <person name="Kamisugi Y."/>
            <person name="Tanahashi T."/>
            <person name="Sakakibara K."/>
            <person name="Fujita T."/>
            <person name="Oishi K."/>
            <person name="Shin-I T."/>
            <person name="Kuroki Y."/>
            <person name="Toyoda A."/>
            <person name="Suzuki Y."/>
            <person name="Hashimoto A."/>
            <person name="Yamaguchi K."/>
            <person name="Sugano A."/>
            <person name="Kohara Y."/>
            <person name="Fujiyama A."/>
            <person name="Anterola A."/>
            <person name="Aoki S."/>
            <person name="Ashton N."/>
            <person name="Barbazuk W.B."/>
            <person name="Barker E."/>
            <person name="Bennetzen J."/>
            <person name="Bezanilla M."/>
            <person name="Blankenship R."/>
            <person name="Cho S.H."/>
            <person name="Dutcher S."/>
            <person name="Estelle M."/>
            <person name="Fawcett J.A."/>
            <person name="Gundlach H."/>
            <person name="Hanada K."/>
            <person name="Heyl A."/>
            <person name="Hicks K.A."/>
            <person name="Hugh J."/>
            <person name="Lohr M."/>
            <person name="Mayer K."/>
            <person name="Melkozernov A."/>
            <person name="Murata T."/>
            <person name="Nelson D."/>
            <person name="Pils B."/>
            <person name="Prigge M."/>
            <person name="Reiss B."/>
            <person name="Renner T."/>
            <person name="Rombauts S."/>
            <person name="Rushton P."/>
            <person name="Sanderfoot A."/>
            <person name="Schween G."/>
            <person name="Shiu S.-H."/>
            <person name="Stueber K."/>
            <person name="Theodoulou F.L."/>
            <person name="Tu H."/>
            <person name="Van de Peer Y."/>
            <person name="Verrier P.J."/>
            <person name="Waters E."/>
            <person name="Wood A."/>
            <person name="Yang L."/>
            <person name="Cove D."/>
            <person name="Cuming A."/>
            <person name="Hasebe M."/>
            <person name="Lucas S."/>
            <person name="Mishler D.B."/>
            <person name="Reski R."/>
            <person name="Grigoriev I."/>
            <person name="Quatrano R.S."/>
            <person name="Boore J.L."/>
        </authorList>
    </citation>
    <scope>NUCLEOTIDE SEQUENCE [LARGE SCALE GENOMIC DNA]</scope>
    <source>
        <strain evidence="4 5">cv. Gransden 2004</strain>
    </source>
</reference>
<reference evidence="3 5" key="2">
    <citation type="journal article" date="2018" name="Plant J.">
        <title>The Physcomitrella patens chromosome-scale assembly reveals moss genome structure and evolution.</title>
        <authorList>
            <person name="Lang D."/>
            <person name="Ullrich K.K."/>
            <person name="Murat F."/>
            <person name="Fuchs J."/>
            <person name="Jenkins J."/>
            <person name="Haas F.B."/>
            <person name="Piednoel M."/>
            <person name="Gundlach H."/>
            <person name="Van Bel M."/>
            <person name="Meyberg R."/>
            <person name="Vives C."/>
            <person name="Morata J."/>
            <person name="Symeonidi A."/>
            <person name="Hiss M."/>
            <person name="Muchero W."/>
            <person name="Kamisugi Y."/>
            <person name="Saleh O."/>
            <person name="Blanc G."/>
            <person name="Decker E.L."/>
            <person name="van Gessel N."/>
            <person name="Grimwood J."/>
            <person name="Hayes R.D."/>
            <person name="Graham S.W."/>
            <person name="Gunter L.E."/>
            <person name="McDaniel S.F."/>
            <person name="Hoernstein S.N.W."/>
            <person name="Larsson A."/>
            <person name="Li F.W."/>
            <person name="Perroud P.F."/>
            <person name="Phillips J."/>
            <person name="Ranjan P."/>
            <person name="Rokshar D.S."/>
            <person name="Rothfels C.J."/>
            <person name="Schneider L."/>
            <person name="Shu S."/>
            <person name="Stevenson D.W."/>
            <person name="Thummler F."/>
            <person name="Tillich M."/>
            <person name="Villarreal Aguilar J.C."/>
            <person name="Widiez T."/>
            <person name="Wong G.K."/>
            <person name="Wymore A."/>
            <person name="Zhang Y."/>
            <person name="Zimmer A.D."/>
            <person name="Quatrano R.S."/>
            <person name="Mayer K.F.X."/>
            <person name="Goodstein D."/>
            <person name="Casacuberta J.M."/>
            <person name="Vandepoele K."/>
            <person name="Reski R."/>
            <person name="Cuming A.C."/>
            <person name="Tuskan G.A."/>
            <person name="Maumus F."/>
            <person name="Salse J."/>
            <person name="Schmutz J."/>
            <person name="Rensing S.A."/>
        </authorList>
    </citation>
    <scope>NUCLEOTIDE SEQUENCE [LARGE SCALE GENOMIC DNA]</scope>
    <source>
        <strain evidence="4 5">cv. Gransden 2004</strain>
    </source>
</reference>
<dbReference type="InterPro" id="IPR001810">
    <property type="entry name" value="F-box_dom"/>
</dbReference>
<dbReference type="GeneID" id="112280883"/>
<dbReference type="AlphaFoldDB" id="A0A2K1KLR2"/>
<dbReference type="EnsemblPlants" id="Pp3c4_1040V3.4">
    <property type="protein sequence ID" value="Pp3c4_1040V3.4"/>
    <property type="gene ID" value="Pp3c4_1040"/>
</dbReference>
<proteinExistence type="predicted"/>
<dbReference type="EMBL" id="ABEU02000004">
    <property type="protein sequence ID" value="PNR54709.1"/>
    <property type="molecule type" value="Genomic_DNA"/>
</dbReference>
<reference evidence="4" key="3">
    <citation type="submission" date="2020-12" db="UniProtKB">
        <authorList>
            <consortium name="EnsemblPlants"/>
        </authorList>
    </citation>
    <scope>IDENTIFICATION</scope>
</reference>
<evidence type="ECO:0000259" key="2">
    <source>
        <dbReference type="Pfam" id="PF12937"/>
    </source>
</evidence>
<evidence type="ECO:0000256" key="1">
    <source>
        <dbReference type="SAM" id="MobiDB-lite"/>
    </source>
</evidence>
<dbReference type="EnsemblPlants" id="Pp3c4_1040V3.5">
    <property type="protein sequence ID" value="Pp3c4_1040V3.5"/>
    <property type="gene ID" value="Pp3c4_1040"/>
</dbReference>
<dbReference type="Gramene" id="Pp3c4_1040V3.4">
    <property type="protein sequence ID" value="Pp3c4_1040V3.4"/>
    <property type="gene ID" value="Pp3c4_1040"/>
</dbReference>
<dbReference type="EnsemblPlants" id="Pp3c4_1040V3.3">
    <property type="protein sequence ID" value="Pp3c4_1040V3.3"/>
    <property type="gene ID" value="Pp3c4_1040"/>
</dbReference>
<dbReference type="Gramene" id="Pp3c4_1040V3.5">
    <property type="protein sequence ID" value="Pp3c4_1040V3.5"/>
    <property type="gene ID" value="Pp3c4_1040"/>
</dbReference>
<feature type="domain" description="F-box" evidence="2">
    <location>
        <begin position="88"/>
        <end position="120"/>
    </location>
</feature>
<dbReference type="Gramene" id="Pp3c4_1040V3.3">
    <property type="protein sequence ID" value="Pp3c4_1040V3.3"/>
    <property type="gene ID" value="Pp3c4_1040"/>
</dbReference>
<protein>
    <recommendedName>
        <fullName evidence="2">F-box domain-containing protein</fullName>
    </recommendedName>
</protein>
<gene>
    <name evidence="4" type="primary">LOC112280883</name>
    <name evidence="3" type="ORF">PHYPA_005602</name>
</gene>
<dbReference type="Gene3D" id="1.20.1280.50">
    <property type="match status" value="1"/>
</dbReference>
<organism evidence="3">
    <name type="scientific">Physcomitrium patens</name>
    <name type="common">Spreading-leaved earth moss</name>
    <name type="synonym">Physcomitrella patens</name>
    <dbReference type="NCBI Taxonomy" id="3218"/>
    <lineage>
        <taxon>Eukaryota</taxon>
        <taxon>Viridiplantae</taxon>
        <taxon>Streptophyta</taxon>
        <taxon>Embryophyta</taxon>
        <taxon>Bryophyta</taxon>
        <taxon>Bryophytina</taxon>
        <taxon>Bryopsida</taxon>
        <taxon>Funariidae</taxon>
        <taxon>Funariales</taxon>
        <taxon>Funariaceae</taxon>
        <taxon>Physcomitrium</taxon>
    </lineage>
</organism>
<evidence type="ECO:0000313" key="4">
    <source>
        <dbReference type="EnsemblPlants" id="Pp3c4_1040V3.1"/>
    </source>
</evidence>
<name>A0A2K1KLR2_PHYPA</name>
<dbReference type="RefSeq" id="XP_024372563.1">
    <property type="nucleotide sequence ID" value="XM_024516795.2"/>
</dbReference>
<sequence>MMIQMSSADPRPSAGIKRGRESNPFDNWEDTERVCKLVCSVDVRADDIEAEPKVGNNALQASPKGCKDDLASTDCSFFEVLGVDLLQCHILTLLDARSLARCATVCSRWRALAITDKLWQPLVAAFLAQRAHLPLCLLGRDDVSSRLSQHHLYTLAVTESRQNTLLPTELCGRTWELRLKPPCGPYWLSFDSTQVGKPGLNRYFNCDGSITCDPGDPIWGGHACVWEFVHLEGQDGKTTKHVQVNHWPTLTPRRVRDGRWILENFYGLYITRPDNPAFTGSRSVAKVRKWCCSSCKPPTFGFTF</sequence>
<dbReference type="OrthoDB" id="3219396at2759"/>
<dbReference type="EnsemblPlants" id="Pp3c4_1040V3.1">
    <property type="protein sequence ID" value="Pp3c4_1040V3.1"/>
    <property type="gene ID" value="Pp3c4_1040"/>
</dbReference>
<dbReference type="KEGG" id="ppp:112280883"/>
<evidence type="ECO:0000313" key="5">
    <source>
        <dbReference type="Proteomes" id="UP000006727"/>
    </source>
</evidence>
<feature type="region of interest" description="Disordered" evidence="1">
    <location>
        <begin position="1"/>
        <end position="24"/>
    </location>
</feature>
<dbReference type="Gramene" id="Pp3c4_1040V3.1">
    <property type="protein sequence ID" value="Pp3c4_1040V3.1"/>
    <property type="gene ID" value="Pp3c4_1040"/>
</dbReference>
<dbReference type="InterPro" id="IPR036047">
    <property type="entry name" value="F-box-like_dom_sf"/>
</dbReference>
<dbReference type="Pfam" id="PF12937">
    <property type="entry name" value="F-box-like"/>
    <property type="match status" value="1"/>
</dbReference>
<dbReference type="PANTHER" id="PTHR48218">
    <property type="entry name" value="F-BOX DOMAIN CONTAINING PROTEIN"/>
    <property type="match status" value="1"/>
</dbReference>
<dbReference type="SUPFAM" id="SSF81383">
    <property type="entry name" value="F-box domain"/>
    <property type="match status" value="1"/>
</dbReference>
<evidence type="ECO:0000313" key="3">
    <source>
        <dbReference type="EMBL" id="PNR54709.1"/>
    </source>
</evidence>
<dbReference type="PaxDb" id="3218-PP1S267_8V6.1"/>
<dbReference type="PANTHER" id="PTHR48218:SF4">
    <property type="entry name" value="F-BOX DOMAIN-CONTAINING PROTEIN"/>
    <property type="match status" value="1"/>
</dbReference>
<accession>A0A2K1KLR2</accession>
<keyword evidence="5" id="KW-1185">Reference proteome</keyword>